<reference evidence="2 3" key="2">
    <citation type="submission" date="2018-11" db="EMBL/GenBank/DDBJ databases">
        <authorList>
            <consortium name="Pathogen Informatics"/>
        </authorList>
    </citation>
    <scope>NUCLEOTIDE SEQUENCE [LARGE SCALE GENOMIC DNA]</scope>
    <source>
        <strain evidence="2 3">Egypt</strain>
    </source>
</reference>
<proteinExistence type="predicted"/>
<dbReference type="EMBL" id="UZAN01048999">
    <property type="protein sequence ID" value="VDP86974.1"/>
    <property type="molecule type" value="Genomic_DNA"/>
</dbReference>
<feature type="compositionally biased region" description="Basic and acidic residues" evidence="1">
    <location>
        <begin position="538"/>
        <end position="557"/>
    </location>
</feature>
<protein>
    <submittedName>
        <fullName evidence="4">EOG090X0F73</fullName>
    </submittedName>
</protein>
<dbReference type="AlphaFoldDB" id="A0A183ATV4"/>
<feature type="compositionally biased region" description="Basic residues" evidence="1">
    <location>
        <begin position="1"/>
        <end position="20"/>
    </location>
</feature>
<feature type="region of interest" description="Disordered" evidence="1">
    <location>
        <begin position="431"/>
        <end position="597"/>
    </location>
</feature>
<keyword evidence="3" id="KW-1185">Reference proteome</keyword>
<gene>
    <name evidence="2" type="ORF">ECPE_LOCUS10389</name>
</gene>
<feature type="compositionally biased region" description="Acidic residues" evidence="1">
    <location>
        <begin position="558"/>
        <end position="583"/>
    </location>
</feature>
<dbReference type="WBParaSite" id="ECPE_0001042101-mRNA-1">
    <property type="protein sequence ID" value="ECPE_0001042101-mRNA-1"/>
    <property type="gene ID" value="ECPE_0001042101"/>
</dbReference>
<feature type="compositionally biased region" description="Basic and acidic residues" evidence="1">
    <location>
        <begin position="254"/>
        <end position="275"/>
    </location>
</feature>
<evidence type="ECO:0000313" key="4">
    <source>
        <dbReference type="WBParaSite" id="ECPE_0001042101-mRNA-1"/>
    </source>
</evidence>
<sequence length="671" mass="75639">MEKDKFWKKRENRSVLRAKTRSGVLTGRDKSSEDAKKKKKDKSKETKPKDETKTKGPDINKKESKKDKIKAEKEPAKKGGGDGDIDTEAKETPANATVTPSAALGKSGTIKTLKTEKESSKKSDNVKKDQKSKTANVRDEDEKRGKRVKTFPDESAPSKSGKGKKDKTSKSVSQGRQEKPSSETTEVSDLPSDLDGQNTFRTETDLVTEDVVSDLEEEEQSFVADHHVNVQAELVRAQEKPGPGILKKTTPSNEPDRKKSDMEESKPTVTESKPRELFVSIRGWAGEEADDLSFPPGCVLTVLQRKYIQFPPLKVDRRNKVQKAFADYFQMEDEEESKERLDDKKATDDNRQKVNTEDEAKKTTDRKERERITREAFTEVFQLEDAEPEISFKQPLPAKTVAKAPTRKPEDSDTTDMVGSMYDEDTFTLDDLVEDNLTETKGIKQNAAPRQPAEEKNEGVIEAGRAVSVKERVSQWEKITTGKPEKRASQKAQNSVKFKPQGGVSNEPSKGDDEEQEEDDNDKVDDDDDDDMLGNEEELMKAHPEDELTNRKAHAMEKDEETDDEETDDEEISELSEEELENMDDFKDQPVHSVPPKKNELLNSAAKWLYQSNAKLLKSLEPLPQGARISTLASLDWTKYSYQTFLVPRLGSSHLMLVDLVYDAGERKVKT</sequence>
<evidence type="ECO:0000256" key="1">
    <source>
        <dbReference type="SAM" id="MobiDB-lite"/>
    </source>
</evidence>
<name>A0A183ATV4_9TREM</name>
<reference evidence="4" key="1">
    <citation type="submission" date="2016-06" db="UniProtKB">
        <authorList>
            <consortium name="WormBaseParasite"/>
        </authorList>
    </citation>
    <scope>IDENTIFICATION</scope>
</reference>
<feature type="compositionally biased region" description="Basic and acidic residues" evidence="1">
    <location>
        <begin position="337"/>
        <end position="370"/>
    </location>
</feature>
<dbReference type="Proteomes" id="UP000272942">
    <property type="component" value="Unassembled WGS sequence"/>
</dbReference>
<feature type="compositionally biased region" description="Basic and acidic residues" evidence="1">
    <location>
        <begin position="113"/>
        <end position="144"/>
    </location>
</feature>
<feature type="compositionally biased region" description="Acidic residues" evidence="1">
    <location>
        <begin position="512"/>
        <end position="537"/>
    </location>
</feature>
<organism evidence="4">
    <name type="scientific">Echinostoma caproni</name>
    <dbReference type="NCBI Taxonomy" id="27848"/>
    <lineage>
        <taxon>Eukaryota</taxon>
        <taxon>Metazoa</taxon>
        <taxon>Spiralia</taxon>
        <taxon>Lophotrochozoa</taxon>
        <taxon>Platyhelminthes</taxon>
        <taxon>Trematoda</taxon>
        <taxon>Digenea</taxon>
        <taxon>Plagiorchiida</taxon>
        <taxon>Echinostomata</taxon>
        <taxon>Echinostomatoidea</taxon>
        <taxon>Echinostomatidae</taxon>
        <taxon>Echinostoma</taxon>
    </lineage>
</organism>
<feature type="compositionally biased region" description="Acidic residues" evidence="1">
    <location>
        <begin position="206"/>
        <end position="220"/>
    </location>
</feature>
<feature type="compositionally biased region" description="Basic and acidic residues" evidence="1">
    <location>
        <begin position="27"/>
        <end position="91"/>
    </location>
</feature>
<evidence type="ECO:0000313" key="3">
    <source>
        <dbReference type="Proteomes" id="UP000272942"/>
    </source>
</evidence>
<feature type="region of interest" description="Disordered" evidence="1">
    <location>
        <begin position="329"/>
        <end position="370"/>
    </location>
</feature>
<feature type="region of interest" description="Disordered" evidence="1">
    <location>
        <begin position="1"/>
        <end position="275"/>
    </location>
</feature>
<evidence type="ECO:0000313" key="2">
    <source>
        <dbReference type="EMBL" id="VDP86974.1"/>
    </source>
</evidence>
<accession>A0A183ATV4</accession>
<feature type="region of interest" description="Disordered" evidence="1">
    <location>
        <begin position="388"/>
        <end position="419"/>
    </location>
</feature>